<name>A0ABW7LW10_9PSED</name>
<evidence type="ECO:0000313" key="1">
    <source>
        <dbReference type="EMBL" id="MFH6565810.1"/>
    </source>
</evidence>
<reference evidence="1 2" key="1">
    <citation type="submission" date="2024-10" db="EMBL/GenBank/DDBJ databases">
        <title>Aeromonas and Pseudomonas from the Cagarras Archipelago, Rio de Janeiro, Brazil.</title>
        <authorList>
            <person name="Canellas A.L.B."/>
            <person name="Laport M.S."/>
        </authorList>
    </citation>
    <scope>NUCLEOTIDE SEQUENCE [LARGE SCALE GENOMIC DNA]</scope>
    <source>
        <strain evidence="1 2">CPF-4</strain>
    </source>
</reference>
<sequence length="321" mass="35950">MFHHFDPKLFSDPNFKEDSVREVIIAPMLSRLGYHPIGTQTVVRSKTLTQPFIYVGTRKHPVTIIPDYTLYHLERPVLVLDAKSPAENVTSTAHIQQAYSYAIHPEVRVKHFALCNGKRLAVYTVESPKPILDIPFEDFESRWEDIEKHLAPKYLLQPELRNFAPDFGFAVSRLGLAANAELIMIGVRLGMFARQSADLYSATVNTEFAGINHCVSFDFKPELLTHLVAGLPDVLRDQFLSALSHAPFQAGADLCVEVDLRTHLGDPIEGKNETFVPLIIDDVFGARFNPTPPKSAGTDIPPHIFRLSKVIKIVSTDQDPT</sequence>
<protein>
    <recommendedName>
        <fullName evidence="3">Type I restriction enzyme R protein N-terminal domain-containing protein</fullName>
    </recommendedName>
</protein>
<organism evidence="1 2">
    <name type="scientific">Pseudomonas kulmbachensis</name>
    <dbReference type="NCBI Taxonomy" id="3043408"/>
    <lineage>
        <taxon>Bacteria</taxon>
        <taxon>Pseudomonadati</taxon>
        <taxon>Pseudomonadota</taxon>
        <taxon>Gammaproteobacteria</taxon>
        <taxon>Pseudomonadales</taxon>
        <taxon>Pseudomonadaceae</taxon>
        <taxon>Pseudomonas</taxon>
    </lineage>
</organism>
<gene>
    <name evidence="1" type="ORF">ACHMWK_07495</name>
</gene>
<evidence type="ECO:0008006" key="3">
    <source>
        <dbReference type="Google" id="ProtNLM"/>
    </source>
</evidence>
<accession>A0ABW7LW10</accession>
<keyword evidence="2" id="KW-1185">Reference proteome</keyword>
<evidence type="ECO:0000313" key="2">
    <source>
        <dbReference type="Proteomes" id="UP001609821"/>
    </source>
</evidence>
<proteinExistence type="predicted"/>
<dbReference type="Proteomes" id="UP001609821">
    <property type="component" value="Unassembled WGS sequence"/>
</dbReference>
<comment type="caution">
    <text evidence="1">The sequence shown here is derived from an EMBL/GenBank/DDBJ whole genome shotgun (WGS) entry which is preliminary data.</text>
</comment>
<dbReference type="RefSeq" id="WP_395246885.1">
    <property type="nucleotide sequence ID" value="NZ_JBINXA010000004.1"/>
</dbReference>
<dbReference type="Gene3D" id="3.90.1570.30">
    <property type="match status" value="1"/>
</dbReference>
<dbReference type="EMBL" id="JBINXB010000006">
    <property type="protein sequence ID" value="MFH6565810.1"/>
    <property type="molecule type" value="Genomic_DNA"/>
</dbReference>